<evidence type="ECO:0000256" key="7">
    <source>
        <dbReference type="ARBA" id="ARBA00039058"/>
    </source>
</evidence>
<dbReference type="InterPro" id="IPR052351">
    <property type="entry name" value="Ornithine_N-alpha-AT"/>
</dbReference>
<evidence type="ECO:0000256" key="9">
    <source>
        <dbReference type="ARBA" id="ARBA00045724"/>
    </source>
</evidence>
<keyword evidence="2" id="KW-0444">Lipid biosynthesis</keyword>
<evidence type="ECO:0000313" key="11">
    <source>
        <dbReference type="EMBL" id="CUH77256.1"/>
    </source>
</evidence>
<keyword evidence="5" id="KW-0012">Acyltransferase</keyword>
<name>A0A0P1G683_9RHOB</name>
<comment type="function">
    <text evidence="9">Catalyzes the first step in the biosynthesis of ornithine lipids, which are phosphorus-free membrane lipids. Catalyzes the 3-hydroxyacyl-acyl carrier protein-dependent acylation of ornithine to form lyso-ornithine lipid (LOL).</text>
</comment>
<evidence type="ECO:0000256" key="2">
    <source>
        <dbReference type="ARBA" id="ARBA00022516"/>
    </source>
</evidence>
<dbReference type="EMBL" id="CYSE01000002">
    <property type="protein sequence ID" value="CUH77256.1"/>
    <property type="molecule type" value="Genomic_DNA"/>
</dbReference>
<dbReference type="InterPro" id="IPR016181">
    <property type="entry name" value="Acyl_CoA_acyltransferase"/>
</dbReference>
<evidence type="ECO:0000256" key="10">
    <source>
        <dbReference type="ARBA" id="ARBA00047785"/>
    </source>
</evidence>
<evidence type="ECO:0000313" key="12">
    <source>
        <dbReference type="Proteomes" id="UP000054935"/>
    </source>
</evidence>
<dbReference type="SUPFAM" id="SSF55729">
    <property type="entry name" value="Acyl-CoA N-acyltransferases (Nat)"/>
    <property type="match status" value="1"/>
</dbReference>
<dbReference type="PANTHER" id="PTHR37323">
    <property type="entry name" value="GCN5-RELATED N-ACETYLTRANSFERASE"/>
    <property type="match status" value="1"/>
</dbReference>
<dbReference type="AlphaFoldDB" id="A0A0P1G683"/>
<dbReference type="GO" id="GO:0006629">
    <property type="term" value="P:lipid metabolic process"/>
    <property type="evidence" value="ECO:0007669"/>
    <property type="project" value="UniProtKB-KW"/>
</dbReference>
<dbReference type="RefSeq" id="WP_058246881.1">
    <property type="nucleotide sequence ID" value="NZ_CYSE01000002.1"/>
</dbReference>
<keyword evidence="12" id="KW-1185">Reference proteome</keyword>
<evidence type="ECO:0000256" key="3">
    <source>
        <dbReference type="ARBA" id="ARBA00022679"/>
    </source>
</evidence>
<keyword evidence="4" id="KW-0443">Lipid metabolism</keyword>
<evidence type="ECO:0000256" key="5">
    <source>
        <dbReference type="ARBA" id="ARBA00023315"/>
    </source>
</evidence>
<dbReference type="PANTHER" id="PTHR37323:SF1">
    <property type="entry name" value="L-ORNITHINE N(ALPHA)-ACYLTRANSFERASE"/>
    <property type="match status" value="1"/>
</dbReference>
<evidence type="ECO:0000256" key="4">
    <source>
        <dbReference type="ARBA" id="ARBA00023098"/>
    </source>
</evidence>
<protein>
    <recommendedName>
        <fullName evidence="8">L-ornithine N(alpha)-acyltransferase</fullName>
        <ecNumber evidence="7">2.3.2.30</ecNumber>
    </recommendedName>
</protein>
<sequence length="257" mass="27301">MGHAWLPASQQAALSSGRYAVALATVDEVLPLRRAVFADPGPDAFDGASTQVAIRDRQTGQVVCAYRYMIFPGGEALAKGYAAQAYDLSALTDFPGPVLELGRFCLAPDCHDPHVLRLAWAVLTCIVDAAGVTLLCGCASFAGTDPAPYSAALARLAQLHLAPSAYAPRVKASQTYAYAQHIQPQDDPRAAARQMPGLLRTYLSMGGWVSDHAVIDPAMDTLHVFTGVEIARIPPARQRLLRALAATPPLDAEQGKP</sequence>
<proteinExistence type="inferred from homology"/>
<dbReference type="GO" id="GO:0043810">
    <property type="term" value="F:ornithine-acyl [acyl carrier protein] N-acyltransferase activity"/>
    <property type="evidence" value="ECO:0007669"/>
    <property type="project" value="UniProtKB-EC"/>
</dbReference>
<reference evidence="11 12" key="1">
    <citation type="submission" date="2015-09" db="EMBL/GenBank/DDBJ databases">
        <authorList>
            <consortium name="Swine Surveillance"/>
        </authorList>
    </citation>
    <scope>NUCLEOTIDE SEQUENCE [LARGE SCALE GENOMIC DNA]</scope>
    <source>
        <strain evidence="11 12">CECT 7648</strain>
    </source>
</reference>
<gene>
    <name evidence="11" type="ORF">TRN7648_01374</name>
</gene>
<organism evidence="11 12">
    <name type="scientific">Tropicibacter naphthalenivorans</name>
    <dbReference type="NCBI Taxonomy" id="441103"/>
    <lineage>
        <taxon>Bacteria</taxon>
        <taxon>Pseudomonadati</taxon>
        <taxon>Pseudomonadota</taxon>
        <taxon>Alphaproteobacteria</taxon>
        <taxon>Rhodobacterales</taxon>
        <taxon>Roseobacteraceae</taxon>
        <taxon>Tropicibacter</taxon>
    </lineage>
</organism>
<dbReference type="Pfam" id="PF13444">
    <property type="entry name" value="Acetyltransf_5"/>
    <property type="match status" value="1"/>
</dbReference>
<accession>A0A0P1G683</accession>
<comment type="similarity">
    <text evidence="6">Belongs to the acetyltransferase family. OlsB subfamily.</text>
</comment>
<comment type="pathway">
    <text evidence="1">Lipid metabolism.</text>
</comment>
<comment type="catalytic activity">
    <reaction evidence="10">
        <text>a (3R)-hydroxyacyl-[ACP] + L-ornithine = a lyso-ornithine lipid + holo-[ACP] + H(+)</text>
        <dbReference type="Rhea" id="RHEA:20633"/>
        <dbReference type="Rhea" id="RHEA-COMP:9685"/>
        <dbReference type="Rhea" id="RHEA-COMP:9945"/>
        <dbReference type="ChEBI" id="CHEBI:15378"/>
        <dbReference type="ChEBI" id="CHEBI:46911"/>
        <dbReference type="ChEBI" id="CHEBI:64479"/>
        <dbReference type="ChEBI" id="CHEBI:78827"/>
        <dbReference type="ChEBI" id="CHEBI:138482"/>
        <dbReference type="EC" id="2.3.2.30"/>
    </reaction>
    <physiologicalReaction direction="left-to-right" evidence="10">
        <dbReference type="Rhea" id="RHEA:20634"/>
    </physiologicalReaction>
</comment>
<keyword evidence="3" id="KW-0808">Transferase</keyword>
<evidence type="ECO:0000256" key="6">
    <source>
        <dbReference type="ARBA" id="ARBA00038095"/>
    </source>
</evidence>
<evidence type="ECO:0000256" key="1">
    <source>
        <dbReference type="ARBA" id="ARBA00005189"/>
    </source>
</evidence>
<evidence type="ECO:0000256" key="8">
    <source>
        <dbReference type="ARBA" id="ARBA00039866"/>
    </source>
</evidence>
<dbReference type="Gene3D" id="3.40.630.30">
    <property type="match status" value="1"/>
</dbReference>
<dbReference type="STRING" id="441103.TRN7648_01374"/>
<dbReference type="EC" id="2.3.2.30" evidence="7"/>
<dbReference type="Proteomes" id="UP000054935">
    <property type="component" value="Unassembled WGS sequence"/>
</dbReference>